<dbReference type="AlphaFoldDB" id="A0A815L1X9"/>
<dbReference type="InterPro" id="IPR003591">
    <property type="entry name" value="Leu-rich_rpt_typical-subtyp"/>
</dbReference>
<feature type="transmembrane region" description="Helical" evidence="4">
    <location>
        <begin position="12"/>
        <end position="30"/>
    </location>
</feature>
<feature type="region of interest" description="Disordered" evidence="3">
    <location>
        <begin position="766"/>
        <end position="787"/>
    </location>
</feature>
<accession>A0A815L1X9</accession>
<gene>
    <name evidence="6" type="ORF">BYL167_LOCUS8897</name>
    <name evidence="5" type="ORF">CJN711_LOCUS22086</name>
</gene>
<evidence type="ECO:0000313" key="7">
    <source>
        <dbReference type="Proteomes" id="UP000663855"/>
    </source>
</evidence>
<dbReference type="InterPro" id="IPR001611">
    <property type="entry name" value="Leu-rich_rpt"/>
</dbReference>
<keyword evidence="2" id="KW-0677">Repeat</keyword>
<name>A0A815L1X9_9BILA</name>
<protein>
    <submittedName>
        <fullName evidence="5">Uncharacterized protein</fullName>
    </submittedName>
</protein>
<evidence type="ECO:0000256" key="4">
    <source>
        <dbReference type="SAM" id="Phobius"/>
    </source>
</evidence>
<dbReference type="SUPFAM" id="SSF52058">
    <property type="entry name" value="L domain-like"/>
    <property type="match status" value="1"/>
</dbReference>
<sequence length="787" mass="90499">MIHSIKLNQMIGYSVLLIIFLLPSNIYVLANFKTACELLKLPRECHCQRTRGVPLSSLNETRLRCRQFTKITSEYNWSIVQYDRLAFETPTDNLILDRFAFADIRARTLRFNVRHLFLNDHALYNAYIGQLAMSCTDDYGTINLESNGQVLYGATITNVLVKSIDLQIQISELFFSNSIIYTLLIESSKFYGFTNKKFITPQQYETNTTNENQYENFLEYDSILTPNSSYQASSQISSLKIRRIRNSKRTLRQNPDINDEKFSLLEYTTSPINITSTPLLASVRIYTIFSSINTTNLTENYFPNNFNYSQTDEIALSYNYINTIDPYAFRHLQLFEGRLILTYNHIQYLSPSAFNYLYSLNNLSLAYNFIQNVSSIHFEHLNKLYELDLGFNQINQLYNSTFQYLRNLHVLRLNNNPLKFIHSSVFTSLTHLKEINLQGVQLTQLIDPQNFHWLWNLANLNVNYLSNTNFDLSDVAFCLLSHFNQTFFHISRQHSCLCNVHYLYNNPDIHRNGSYSTVTYHTNYLRLTPICIQSETSSSFEQYPHENEPMEYSNSSDFIIQNLGDNCNYKLIFLDCDAMTTTTASATTTATTTTTTTFIDMSSLADNRSTAESLLNAASKPAPLPTTTPWFFKYTKPTPRSANNAKKLFTVLGTLIAITVAAVILVIIWYRLKRLYIQKQKRKKVEQKRGLNLISSNTITNYPQTTAPRYASSDMLSSLYSGQSMGNKNQSQTLIARASPPSTIYKNVDALNNDSIQSIDHEESQQQLQSQNLTNGKTIEIEDTTEC</sequence>
<dbReference type="Pfam" id="PF13855">
    <property type="entry name" value="LRR_8"/>
    <property type="match status" value="1"/>
</dbReference>
<feature type="compositionally biased region" description="Low complexity" evidence="3">
    <location>
        <begin position="766"/>
        <end position="775"/>
    </location>
</feature>
<dbReference type="EMBL" id="CAJNOV010010380">
    <property type="protein sequence ID" value="CAF1403376.1"/>
    <property type="molecule type" value="Genomic_DNA"/>
</dbReference>
<keyword evidence="1" id="KW-0433">Leucine-rich repeat</keyword>
<keyword evidence="4" id="KW-0472">Membrane</keyword>
<evidence type="ECO:0000256" key="1">
    <source>
        <dbReference type="ARBA" id="ARBA00022614"/>
    </source>
</evidence>
<dbReference type="SMART" id="SM00369">
    <property type="entry name" value="LRR_TYP"/>
    <property type="match status" value="3"/>
</dbReference>
<dbReference type="Gene3D" id="3.80.10.10">
    <property type="entry name" value="Ribonuclease Inhibitor"/>
    <property type="match status" value="1"/>
</dbReference>
<reference evidence="5" key="1">
    <citation type="submission" date="2021-02" db="EMBL/GenBank/DDBJ databases">
        <authorList>
            <person name="Nowell W R."/>
        </authorList>
    </citation>
    <scope>NUCLEOTIDE SEQUENCE</scope>
</reference>
<evidence type="ECO:0000256" key="3">
    <source>
        <dbReference type="SAM" id="MobiDB-lite"/>
    </source>
</evidence>
<evidence type="ECO:0000256" key="2">
    <source>
        <dbReference type="ARBA" id="ARBA00022737"/>
    </source>
</evidence>
<dbReference type="InterPro" id="IPR032675">
    <property type="entry name" value="LRR_dom_sf"/>
</dbReference>
<dbReference type="PANTHER" id="PTHR24366:SF96">
    <property type="entry name" value="LEUCINE RICH REPEAT CONTAINING 53"/>
    <property type="match status" value="1"/>
</dbReference>
<dbReference type="EMBL" id="CAJOBH010002496">
    <property type="protein sequence ID" value="CAF3909371.1"/>
    <property type="molecule type" value="Genomic_DNA"/>
</dbReference>
<evidence type="ECO:0000313" key="5">
    <source>
        <dbReference type="EMBL" id="CAF1403376.1"/>
    </source>
</evidence>
<dbReference type="Proteomes" id="UP000663855">
    <property type="component" value="Unassembled WGS sequence"/>
</dbReference>
<proteinExistence type="predicted"/>
<keyword evidence="4" id="KW-0812">Transmembrane</keyword>
<comment type="caution">
    <text evidence="5">The sequence shown here is derived from an EMBL/GenBank/DDBJ whole genome shotgun (WGS) entry which is preliminary data.</text>
</comment>
<organism evidence="5 7">
    <name type="scientific">Rotaria magnacalcarata</name>
    <dbReference type="NCBI Taxonomy" id="392030"/>
    <lineage>
        <taxon>Eukaryota</taxon>
        <taxon>Metazoa</taxon>
        <taxon>Spiralia</taxon>
        <taxon>Gnathifera</taxon>
        <taxon>Rotifera</taxon>
        <taxon>Eurotatoria</taxon>
        <taxon>Bdelloidea</taxon>
        <taxon>Philodinida</taxon>
        <taxon>Philodinidae</taxon>
        <taxon>Rotaria</taxon>
    </lineage>
</organism>
<feature type="transmembrane region" description="Helical" evidence="4">
    <location>
        <begin position="648"/>
        <end position="672"/>
    </location>
</feature>
<evidence type="ECO:0000313" key="6">
    <source>
        <dbReference type="EMBL" id="CAF3909371.1"/>
    </source>
</evidence>
<keyword evidence="4" id="KW-1133">Transmembrane helix</keyword>
<dbReference type="Proteomes" id="UP000681967">
    <property type="component" value="Unassembled WGS sequence"/>
</dbReference>
<dbReference type="PANTHER" id="PTHR24366">
    <property type="entry name" value="IG(IMMUNOGLOBULIN) AND LRR(LEUCINE RICH REPEAT) DOMAINS"/>
    <property type="match status" value="1"/>
</dbReference>